<evidence type="ECO:0000256" key="2">
    <source>
        <dbReference type="SAM" id="Phobius"/>
    </source>
</evidence>
<evidence type="ECO:0000313" key="4">
    <source>
        <dbReference type="Proteomes" id="UP000000379"/>
    </source>
</evidence>
<feature type="compositionally biased region" description="Low complexity" evidence="1">
    <location>
        <begin position="104"/>
        <end position="119"/>
    </location>
</feature>
<keyword evidence="2" id="KW-0812">Transmembrane</keyword>
<organism evidence="3 4">
    <name type="scientific">Truepera radiovictrix (strain DSM 17093 / CIP 108686 / LMG 22925 / RQ-24)</name>
    <dbReference type="NCBI Taxonomy" id="649638"/>
    <lineage>
        <taxon>Bacteria</taxon>
        <taxon>Thermotogati</taxon>
        <taxon>Deinococcota</taxon>
        <taxon>Deinococci</taxon>
        <taxon>Trueperales</taxon>
        <taxon>Trueperaceae</taxon>
        <taxon>Truepera</taxon>
    </lineage>
</organism>
<evidence type="ECO:0000313" key="3">
    <source>
        <dbReference type="EMBL" id="ADI15848.1"/>
    </source>
</evidence>
<protein>
    <recommendedName>
        <fullName evidence="5">YtxH domain-containing protein</fullName>
    </recommendedName>
</protein>
<feature type="transmembrane region" description="Helical" evidence="2">
    <location>
        <begin position="31"/>
        <end position="48"/>
    </location>
</feature>
<dbReference type="RefSeq" id="WP_013179208.1">
    <property type="nucleotide sequence ID" value="NC_014221.1"/>
</dbReference>
<reference evidence="4" key="1">
    <citation type="submission" date="2010-05" db="EMBL/GenBank/DDBJ databases">
        <title>The complete genome of Truepera radiovictris DSM 17093.</title>
        <authorList>
            <consortium name="US DOE Joint Genome Institute (JGI-PGF)"/>
            <person name="Lucas S."/>
            <person name="Copeland A."/>
            <person name="Lapidus A."/>
            <person name="Glavina del Rio T."/>
            <person name="Dalin E."/>
            <person name="Tice H."/>
            <person name="Bruce D."/>
            <person name="Goodwin L."/>
            <person name="Pitluck S."/>
            <person name="Kyrpides N."/>
            <person name="Mavromatis K."/>
            <person name="Ovchinnikova G."/>
            <person name="Munk A.C."/>
            <person name="Detter J.C."/>
            <person name="Han C."/>
            <person name="Tapia R."/>
            <person name="Land M."/>
            <person name="Hauser L."/>
            <person name="Markowitz V."/>
            <person name="Cheng J.-F."/>
            <person name="Hugenholtz P."/>
            <person name="Woyke T."/>
            <person name="Wu D."/>
            <person name="Tindall B."/>
            <person name="Pomrenke H.G."/>
            <person name="Brambilla E."/>
            <person name="Klenk H.-P."/>
            <person name="Eisen J.A."/>
        </authorList>
    </citation>
    <scope>NUCLEOTIDE SEQUENCE [LARGE SCALE GENOMIC DNA]</scope>
    <source>
        <strain evidence="4">DSM 17093 / CIP 108686 / LMG 22925 / RQ-24</strain>
    </source>
</reference>
<dbReference type="STRING" id="649638.Trad_2745"/>
<accession>D7CV21</accession>
<keyword evidence="2" id="KW-0472">Membrane</keyword>
<keyword evidence="4" id="KW-1185">Reference proteome</keyword>
<keyword evidence="2" id="KW-1133">Transmembrane helix</keyword>
<feature type="region of interest" description="Disordered" evidence="1">
    <location>
        <begin position="95"/>
        <end position="135"/>
    </location>
</feature>
<name>D7CV21_TRURR</name>
<dbReference type="EMBL" id="CP002049">
    <property type="protein sequence ID" value="ADI15848.1"/>
    <property type="molecule type" value="Genomic_DNA"/>
</dbReference>
<proteinExistence type="predicted"/>
<reference evidence="3 4" key="2">
    <citation type="journal article" date="2011" name="Stand. Genomic Sci.">
        <title>Complete genome sequence of Truepera radiovictrix type strain (RQ-24).</title>
        <authorList>
            <person name="Ivanova N."/>
            <person name="Rohde C."/>
            <person name="Munk C."/>
            <person name="Nolan M."/>
            <person name="Lucas S."/>
            <person name="Del Rio T.G."/>
            <person name="Tice H."/>
            <person name="Deshpande S."/>
            <person name="Cheng J.F."/>
            <person name="Tapia R."/>
            <person name="Han C."/>
            <person name="Goodwin L."/>
            <person name="Pitluck S."/>
            <person name="Liolios K."/>
            <person name="Mavromatis K."/>
            <person name="Mikhailova N."/>
            <person name="Pati A."/>
            <person name="Chen A."/>
            <person name="Palaniappan K."/>
            <person name="Land M."/>
            <person name="Hauser L."/>
            <person name="Chang Y.J."/>
            <person name="Jeffries C.D."/>
            <person name="Brambilla E."/>
            <person name="Rohde M."/>
            <person name="Goker M."/>
            <person name="Tindall B.J."/>
            <person name="Woyke T."/>
            <person name="Bristow J."/>
            <person name="Eisen J.A."/>
            <person name="Markowitz V."/>
            <person name="Hugenholtz P."/>
            <person name="Kyrpides N.C."/>
            <person name="Klenk H.P."/>
            <person name="Lapidus A."/>
        </authorList>
    </citation>
    <scope>NUCLEOTIDE SEQUENCE [LARGE SCALE GENOMIC DNA]</scope>
    <source>
        <strain evidence="4">DSM 17093 / CIP 108686 / LMG 22925 / RQ-24</strain>
    </source>
</reference>
<dbReference type="HOGENOM" id="CLU_1884878_0_0_0"/>
<dbReference type="KEGG" id="tra:Trad_2745"/>
<gene>
    <name evidence="3" type="ordered locus">Trad_2745</name>
</gene>
<dbReference type="AlphaFoldDB" id="D7CV21"/>
<sequence>MRDSREYFEGAQRQGARKRRSFERLLDEQPLIVGVVAVLLGALIAFILPRTRREDALIGQRSDQFVERVKEVAGATFESVKETASKEISGLVEGAKEAAHKTAEQAAEAAQKTAQQAAETAERELDQQGTQRNTN</sequence>
<evidence type="ECO:0008006" key="5">
    <source>
        <dbReference type="Google" id="ProtNLM"/>
    </source>
</evidence>
<evidence type="ECO:0000256" key="1">
    <source>
        <dbReference type="SAM" id="MobiDB-lite"/>
    </source>
</evidence>
<dbReference type="Proteomes" id="UP000000379">
    <property type="component" value="Chromosome"/>
</dbReference>